<dbReference type="EMBL" id="WHZV01000008">
    <property type="protein sequence ID" value="NEG55846.1"/>
    <property type="molecule type" value="Genomic_DNA"/>
</dbReference>
<dbReference type="GO" id="GO:0000725">
    <property type="term" value="P:recombinational repair"/>
    <property type="evidence" value="ECO:0007669"/>
    <property type="project" value="TreeGrafter"/>
</dbReference>
<evidence type="ECO:0000256" key="3">
    <source>
        <dbReference type="ARBA" id="ARBA00022806"/>
    </source>
</evidence>
<dbReference type="GO" id="GO:0033202">
    <property type="term" value="C:DNA helicase complex"/>
    <property type="evidence" value="ECO:0007669"/>
    <property type="project" value="TreeGrafter"/>
</dbReference>
<keyword evidence="3" id="KW-0547">Nucleotide-binding</keyword>
<feature type="region of interest" description="Disordered" evidence="6">
    <location>
        <begin position="565"/>
        <end position="591"/>
    </location>
</feature>
<sequence length="1458" mass="153225">MTGYTDSHEALDALIGGEGPRAVLAAGAPRCGKTGFAYEALLRGLHAFGGEGAAMAVSNRVIADLLGDRAIRRIGASAQVRPVTTLSALAFRVISARRFATGSPAPRLLNGAEQDALLRRVLAVHLVHARAGEMCDVCRLLRSYFASDDWARSVGDMPAADDGDGVGAGPGEGTTAAMLERGVSQALVDQLRDMLARMNELGASFGREEGLIATLRARAAASGEGSGHAARLELQWRLAFALRHEYVDAIEAAHPGEYRLDASRLLVEGAAALQDGDAAGLPGLLVVDDFQDTTLAGLRFLEALSARGVRLLLVGNPDEAVQTFRGSYPEYLFSQARLGPLGAVEVRLGAGPAAAAPAAPSYLDLVAARVSLSIPSMEESGIPLPERPGKLPRYDGAWPIRTPDPAHDPTGDGTLRTALYRSPREELDDVVWRIKRMRLDGHAQWNDMAVIAHDNATVRTFGERLRHDGVPVRYSSVTKPLKDEPFVQGLFALLELARLRRQGLSGTTMSPAAIAAFARSRVATVMACPLITTGARPGEGRPGRLAPIESAMAALESLSQVVDDGLAGDADDAGGSGETSEAAGRAVRGDGGGDRGALAGVVAGWRSLTEQWRAQRDAADASGNVVDDSLTDGEETPPFGVDALYAMLVLDDPLAPAADVLSVIGRVVGGDPQAKAFLRLWRLVGVIASGLGSLEDAEPQFALAMAWQACGVAGAWQREALDNTPEGRAANDRLDVAMRLFQYAEGGTAGHDITAFIAQVRSMRIEADSLAHVGPVEQAVTLTTPAGAVGRHWRHVWMPAVQQDVWPNLAERNTLFGGEDLAEIMLDATRAGGDADRAAAGAAGRGGGTDPRLAAVLASEKKSFLFALTRADAGSVGGWADEAGNRAGDGHGARNDGRDGATVSVSAVANDDLTPSDFLYGYLPERFDRAEARFTEVGDPEQAEDPSRSSGDPLAGLDADPRGLVAAARIILSRHPADSPQGRDAAAALALLAGHGVSSADPADWSYPRLIVRGKSDAAPDSESAPVVSLSPSAVDRLWECPVCWLLENRFSGPRPGSVATGFGTLIHAVAQRGSEEGLDLPVAAPGGVEARVDEVAGRLAAIYDGLKAGQASIDDPAARYAAMRKDEQVGTALGNIAGYFVRSNHAGYLGGNAKYLHIGTLERADCEEEFAARFDLGDILAAYNALPGIEPIGRHDLAALMGALVGGWPEGMRDDLTIRLTGRIDRKETRVDGNGDRTIRLIDYKTGRVPAVGQIFNDLQLVCYQLGLVFPETSGRPGEAKGGGMRGARALEAAPVIAQSGLFHVESHAAPAESYSPEGLFQPPLFTAGSLNGEAFTQRDHYRDLSRLADMPVLSPDAPVAGGGDGPGAGDARAETTGVSRPRGVDDDVWARFASLNGTQALWSLTMISRVFYAAAASRSERLAAHPTAAHLAHCRMRDVCPACAGRVDTVFETRQA</sequence>
<dbReference type="GO" id="GO:0004527">
    <property type="term" value="F:exonuclease activity"/>
    <property type="evidence" value="ECO:0007669"/>
    <property type="project" value="UniProtKB-KW"/>
</dbReference>
<evidence type="ECO:0000256" key="4">
    <source>
        <dbReference type="ARBA" id="ARBA00022839"/>
    </source>
</evidence>
<dbReference type="InterPro" id="IPR027417">
    <property type="entry name" value="P-loop_NTPase"/>
</dbReference>
<protein>
    <submittedName>
        <fullName evidence="8">Nuclease</fullName>
    </submittedName>
</protein>
<dbReference type="RefSeq" id="WP_163197611.1">
    <property type="nucleotide sequence ID" value="NZ_WHZV01000008.1"/>
</dbReference>
<dbReference type="InterPro" id="IPR000212">
    <property type="entry name" value="DNA_helicase_UvrD/REP"/>
</dbReference>
<keyword evidence="1" id="KW-0540">Nuclease</keyword>
<keyword evidence="3" id="KW-0067">ATP-binding</keyword>
<evidence type="ECO:0000313" key="9">
    <source>
        <dbReference type="Proteomes" id="UP000483293"/>
    </source>
</evidence>
<feature type="region of interest" description="Disordered" evidence="6">
    <location>
        <begin position="935"/>
        <end position="958"/>
    </location>
</feature>
<dbReference type="GO" id="GO:0043138">
    <property type="term" value="F:3'-5' DNA helicase activity"/>
    <property type="evidence" value="ECO:0007669"/>
    <property type="project" value="TreeGrafter"/>
</dbReference>
<keyword evidence="9" id="KW-1185">Reference proteome</keyword>
<keyword evidence="3" id="KW-0347">Helicase</keyword>
<evidence type="ECO:0000259" key="7">
    <source>
        <dbReference type="Pfam" id="PF12705"/>
    </source>
</evidence>
<evidence type="ECO:0000313" key="8">
    <source>
        <dbReference type="EMBL" id="NEG55846.1"/>
    </source>
</evidence>
<dbReference type="SUPFAM" id="SSF52540">
    <property type="entry name" value="P-loop containing nucleoside triphosphate hydrolases"/>
    <property type="match status" value="1"/>
</dbReference>
<accession>A0A6L9STA9</accession>
<dbReference type="Proteomes" id="UP000483293">
    <property type="component" value="Unassembled WGS sequence"/>
</dbReference>
<evidence type="ECO:0000256" key="6">
    <source>
        <dbReference type="SAM" id="MobiDB-lite"/>
    </source>
</evidence>
<feature type="region of interest" description="Disordered" evidence="6">
    <location>
        <begin position="1358"/>
        <end position="1382"/>
    </location>
</feature>
<dbReference type="InterPro" id="IPR038726">
    <property type="entry name" value="PDDEXK_AddAB-type"/>
</dbReference>
<dbReference type="Gene3D" id="1.10.486.10">
    <property type="entry name" value="PCRA, domain 4"/>
    <property type="match status" value="1"/>
</dbReference>
<feature type="domain" description="PD-(D/E)XK endonuclease-like" evidence="7">
    <location>
        <begin position="1029"/>
        <end position="1269"/>
    </location>
</feature>
<keyword evidence="2" id="KW-0227">DNA damage</keyword>
<dbReference type="GO" id="GO:0003677">
    <property type="term" value="F:DNA binding"/>
    <property type="evidence" value="ECO:0007669"/>
    <property type="project" value="InterPro"/>
</dbReference>
<keyword evidence="4" id="KW-0378">Hydrolase</keyword>
<gene>
    <name evidence="8" type="ORF">GFD21_08785</name>
</gene>
<dbReference type="PANTHER" id="PTHR11070">
    <property type="entry name" value="UVRD / RECB / PCRA DNA HELICASE FAMILY MEMBER"/>
    <property type="match status" value="1"/>
</dbReference>
<reference evidence="8 9" key="1">
    <citation type="submission" date="2019-10" db="EMBL/GenBank/DDBJ databases">
        <title>Bifidobacterium from non-human primates.</title>
        <authorList>
            <person name="Modesto M."/>
        </authorList>
    </citation>
    <scope>NUCLEOTIDE SEQUENCE [LARGE SCALE GENOMIC DNA]</scope>
    <source>
        <strain evidence="8 9">SMA15</strain>
    </source>
</reference>
<evidence type="ECO:0000256" key="1">
    <source>
        <dbReference type="ARBA" id="ARBA00022722"/>
    </source>
</evidence>
<dbReference type="PANTHER" id="PTHR11070:SF59">
    <property type="entry name" value="DNA 3'-5' HELICASE"/>
    <property type="match status" value="1"/>
</dbReference>
<proteinExistence type="predicted"/>
<evidence type="ECO:0000256" key="5">
    <source>
        <dbReference type="ARBA" id="ARBA00023204"/>
    </source>
</evidence>
<evidence type="ECO:0000256" key="2">
    <source>
        <dbReference type="ARBA" id="ARBA00022763"/>
    </source>
</evidence>
<organism evidence="8 9">
    <name type="scientific">Bifidobacterium platyrrhinorum</name>
    <dbReference type="NCBI Taxonomy" id="2661628"/>
    <lineage>
        <taxon>Bacteria</taxon>
        <taxon>Bacillati</taxon>
        <taxon>Actinomycetota</taxon>
        <taxon>Actinomycetes</taxon>
        <taxon>Bifidobacteriales</taxon>
        <taxon>Bifidobacteriaceae</taxon>
        <taxon>Bifidobacterium</taxon>
    </lineage>
</organism>
<dbReference type="GO" id="GO:0005524">
    <property type="term" value="F:ATP binding"/>
    <property type="evidence" value="ECO:0007669"/>
    <property type="project" value="InterPro"/>
</dbReference>
<dbReference type="Gene3D" id="3.40.50.300">
    <property type="entry name" value="P-loop containing nucleotide triphosphate hydrolases"/>
    <property type="match status" value="2"/>
</dbReference>
<dbReference type="GO" id="GO:0005829">
    <property type="term" value="C:cytosol"/>
    <property type="evidence" value="ECO:0007669"/>
    <property type="project" value="TreeGrafter"/>
</dbReference>
<keyword evidence="4" id="KW-0269">Exonuclease</keyword>
<dbReference type="Pfam" id="PF12705">
    <property type="entry name" value="PDDEXK_1"/>
    <property type="match status" value="1"/>
</dbReference>
<comment type="caution">
    <text evidence="8">The sequence shown here is derived from an EMBL/GenBank/DDBJ whole genome shotgun (WGS) entry which is preliminary data.</text>
</comment>
<name>A0A6L9STA9_9BIFI</name>
<keyword evidence="5" id="KW-0234">DNA repair</keyword>